<organism evidence="1 2">
    <name type="scientific">Metabacillus flavus</name>
    <dbReference type="NCBI Taxonomy" id="2823519"/>
    <lineage>
        <taxon>Bacteria</taxon>
        <taxon>Bacillati</taxon>
        <taxon>Bacillota</taxon>
        <taxon>Bacilli</taxon>
        <taxon>Bacillales</taxon>
        <taxon>Bacillaceae</taxon>
        <taxon>Metabacillus</taxon>
    </lineage>
</organism>
<dbReference type="EMBL" id="JAGVRK010000001">
    <property type="protein sequence ID" value="MBS2970378.1"/>
    <property type="molecule type" value="Genomic_DNA"/>
</dbReference>
<name>A0ABS5LI29_9BACI</name>
<keyword evidence="2" id="KW-1185">Reference proteome</keyword>
<accession>A0ABS5LI29</accession>
<dbReference type="Proteomes" id="UP000682403">
    <property type="component" value="Unassembled WGS sequence"/>
</dbReference>
<dbReference type="RefSeq" id="WP_211560514.1">
    <property type="nucleotide sequence ID" value="NZ_JAGVRK010000001.1"/>
</dbReference>
<proteinExistence type="predicted"/>
<comment type="caution">
    <text evidence="1">The sequence shown here is derived from an EMBL/GenBank/DDBJ whole genome shotgun (WGS) entry which is preliminary data.</text>
</comment>
<sequence length="384" mass="44520">MDSETISFSLEEAVNSCYSNEALKKHFYQKKESSVKRNGNLGANQTKQLIENMKVDWGNVEISGDGFERIITCTGKKSTPSVRQDNRKNNGKKQIPYEDIVRRLVVSYLQEEAPRPATTTFKKFAFDIGLMSETLYEASKKILANQQIAHYNNLKPKYRIGYSMFWHIIPRESKRITDHLKSVLQRMNDDGILFYREVTNAVILQDGKEEHNPIDVVEANKIRTEIKKLYDKHSVTYQDTLYRPKHAFVLAFKKDEQKYFEAIGIQYIYTAMIVEHIDTSKEIVTVSGLLEDYKNAFAENAERLAIKIQYDFFHKLLSPKNNNKLIEIFGGKQKPLHAIFIGTEYEKVMNEINRLAYDAIAQAKVSGTYPKEYRENLEIILDVK</sequence>
<evidence type="ECO:0000313" key="1">
    <source>
        <dbReference type="EMBL" id="MBS2970378.1"/>
    </source>
</evidence>
<protein>
    <submittedName>
        <fullName evidence="1">Uncharacterized protein</fullName>
    </submittedName>
</protein>
<reference evidence="1 2" key="1">
    <citation type="submission" date="2021-04" db="EMBL/GenBank/DDBJ databases">
        <title>Metabacillus sp. strain KIGAM252 whole genome sequence.</title>
        <authorList>
            <person name="Seo M.-J."/>
            <person name="Cho E.-S."/>
            <person name="Hwang C.Y."/>
            <person name="Yoon D.J."/>
        </authorList>
    </citation>
    <scope>NUCLEOTIDE SEQUENCE [LARGE SCALE GENOMIC DNA]</scope>
    <source>
        <strain evidence="1 2">KIGAM252</strain>
    </source>
</reference>
<evidence type="ECO:0000313" key="2">
    <source>
        <dbReference type="Proteomes" id="UP000682403"/>
    </source>
</evidence>
<gene>
    <name evidence="1" type="ORF">J9317_16650</name>
</gene>